<dbReference type="EMBL" id="FZOQ01000017">
    <property type="protein sequence ID" value="SNS93961.1"/>
    <property type="molecule type" value="Genomic_DNA"/>
</dbReference>
<dbReference type="AlphaFoldDB" id="A0A239IK96"/>
<dbReference type="RefSeq" id="WP_089320538.1">
    <property type="nucleotide sequence ID" value="NZ_FZOQ01000017.1"/>
</dbReference>
<dbReference type="InterPro" id="IPR008257">
    <property type="entry name" value="Pept_M19"/>
</dbReference>
<dbReference type="InterPro" id="IPR032466">
    <property type="entry name" value="Metal_Hydrolase"/>
</dbReference>
<proteinExistence type="predicted"/>
<dbReference type="PANTHER" id="PTHR10443">
    <property type="entry name" value="MICROSOMAL DIPEPTIDASE"/>
    <property type="match status" value="1"/>
</dbReference>
<protein>
    <submittedName>
        <fullName evidence="1">Zn-dependent dipeptidase, dipeptidase homolog</fullName>
    </submittedName>
</protein>
<keyword evidence="2" id="KW-1185">Reference proteome</keyword>
<dbReference type="OrthoDB" id="9804920at2"/>
<accession>A0A239IK96</accession>
<dbReference type="GO" id="GO:0070573">
    <property type="term" value="F:metallodipeptidase activity"/>
    <property type="evidence" value="ECO:0007669"/>
    <property type="project" value="InterPro"/>
</dbReference>
<organism evidence="1 2">
    <name type="scientific">Pontibacter ummariensis</name>
    <dbReference type="NCBI Taxonomy" id="1610492"/>
    <lineage>
        <taxon>Bacteria</taxon>
        <taxon>Pseudomonadati</taxon>
        <taxon>Bacteroidota</taxon>
        <taxon>Cytophagia</taxon>
        <taxon>Cytophagales</taxon>
        <taxon>Hymenobacteraceae</taxon>
        <taxon>Pontibacter</taxon>
    </lineage>
</organism>
<dbReference type="Proteomes" id="UP000198432">
    <property type="component" value="Unassembled WGS sequence"/>
</dbReference>
<gene>
    <name evidence="1" type="ORF">SAMN06296052_11792</name>
</gene>
<dbReference type="Pfam" id="PF01244">
    <property type="entry name" value="Peptidase_M19"/>
    <property type="match status" value="1"/>
</dbReference>
<dbReference type="PROSITE" id="PS51365">
    <property type="entry name" value="RENAL_DIPEPTIDASE_2"/>
    <property type="match status" value="1"/>
</dbReference>
<evidence type="ECO:0000313" key="1">
    <source>
        <dbReference type="EMBL" id="SNS93961.1"/>
    </source>
</evidence>
<dbReference type="GO" id="GO:0006508">
    <property type="term" value="P:proteolysis"/>
    <property type="evidence" value="ECO:0007669"/>
    <property type="project" value="InterPro"/>
</dbReference>
<reference evidence="2" key="1">
    <citation type="submission" date="2017-06" db="EMBL/GenBank/DDBJ databases">
        <authorList>
            <person name="Varghese N."/>
            <person name="Submissions S."/>
        </authorList>
    </citation>
    <scope>NUCLEOTIDE SEQUENCE [LARGE SCALE GENOMIC DNA]</scope>
    <source>
        <strain evidence="2">NKM1</strain>
    </source>
</reference>
<evidence type="ECO:0000313" key="2">
    <source>
        <dbReference type="Proteomes" id="UP000198432"/>
    </source>
</evidence>
<dbReference type="PANTHER" id="PTHR10443:SF12">
    <property type="entry name" value="DIPEPTIDASE"/>
    <property type="match status" value="1"/>
</dbReference>
<dbReference type="Gene3D" id="3.20.20.140">
    <property type="entry name" value="Metal-dependent hydrolases"/>
    <property type="match status" value="1"/>
</dbReference>
<name>A0A239IK96_9BACT</name>
<dbReference type="SUPFAM" id="SSF51556">
    <property type="entry name" value="Metallo-dependent hydrolases"/>
    <property type="match status" value="1"/>
</dbReference>
<sequence>MNDAQLPLFPVVDLHCDLLVYLTDVPGASPEKVEEIGCALPALTEGNVKLQVMAIYSAAAPGSTNFAALQRDMYKQLATDDNNLLPVTDVESLHQAMSSKERIGMVAAIENAAGFCEEDEPLEEGFKKLERIIADCERILYISLTHHTANRFGGGNMASHGITRDGKMLLDYLHGRRIAVDLSHTSDALAQDILTHIDQERLDIPVIASHSNFRTIWSHNRNLPDELVQEIVHRKGLIGMNFLRAFLHTDDPDALLHHILHGIGKGAADALCFGADYFYTADHPDPSRFPFYHKEHEQAGTSYNYLLSRLRPLLSVQQLEKLAYQNAANFIQRIWS</sequence>